<organism evidence="2 3">
    <name type="scientific">Mesorhizobium tianshanense</name>
    <dbReference type="NCBI Taxonomy" id="39844"/>
    <lineage>
        <taxon>Bacteria</taxon>
        <taxon>Pseudomonadati</taxon>
        <taxon>Pseudomonadota</taxon>
        <taxon>Alphaproteobacteria</taxon>
        <taxon>Hyphomicrobiales</taxon>
        <taxon>Phyllobacteriaceae</taxon>
        <taxon>Mesorhizobium</taxon>
    </lineage>
</organism>
<dbReference type="Proteomes" id="UP000317122">
    <property type="component" value="Unassembled WGS sequence"/>
</dbReference>
<evidence type="ECO:0000313" key="3">
    <source>
        <dbReference type="Proteomes" id="UP000317122"/>
    </source>
</evidence>
<dbReference type="EMBL" id="VLKT01000047">
    <property type="protein sequence ID" value="TWI26810.1"/>
    <property type="molecule type" value="Genomic_DNA"/>
</dbReference>
<feature type="region of interest" description="Disordered" evidence="1">
    <location>
        <begin position="18"/>
        <end position="57"/>
    </location>
</feature>
<reference evidence="2 3" key="1">
    <citation type="journal article" date="2015" name="Stand. Genomic Sci.">
        <title>Genomic Encyclopedia of Bacterial and Archaeal Type Strains, Phase III: the genomes of soil and plant-associated and newly described type strains.</title>
        <authorList>
            <person name="Whitman W.B."/>
            <person name="Woyke T."/>
            <person name="Klenk H.P."/>
            <person name="Zhou Y."/>
            <person name="Lilburn T.G."/>
            <person name="Beck B.J."/>
            <person name="De Vos P."/>
            <person name="Vandamme P."/>
            <person name="Eisen J.A."/>
            <person name="Garrity G."/>
            <person name="Hugenholtz P."/>
            <person name="Kyrpides N.C."/>
        </authorList>
    </citation>
    <scope>NUCLEOTIDE SEQUENCE [LARGE SCALE GENOMIC DNA]</scope>
    <source>
        <strain evidence="2 3">CGMCC 1.2546</strain>
    </source>
</reference>
<accession>A0A562N3Z3</accession>
<comment type="caution">
    <text evidence="2">The sequence shown here is derived from an EMBL/GenBank/DDBJ whole genome shotgun (WGS) entry which is preliminary data.</text>
</comment>
<gene>
    <name evidence="2" type="ORF">IQ26_05878</name>
</gene>
<proteinExistence type="predicted"/>
<name>A0A562N3Z3_9HYPH</name>
<protein>
    <submittedName>
        <fullName evidence="2">Uncharacterized protein</fullName>
    </submittedName>
</protein>
<evidence type="ECO:0000313" key="2">
    <source>
        <dbReference type="EMBL" id="TWI26810.1"/>
    </source>
</evidence>
<evidence type="ECO:0000256" key="1">
    <source>
        <dbReference type="SAM" id="MobiDB-lite"/>
    </source>
</evidence>
<sequence>MYDQRDAQGFINLARCAGSRAPRPAASSGKGKRPPGVAGRGFRTGFPDQTKVKSDAVRPRLARSAKVFTPLR</sequence>
<feature type="compositionally biased region" description="Low complexity" evidence="1">
    <location>
        <begin position="18"/>
        <end position="29"/>
    </location>
</feature>
<dbReference type="AlphaFoldDB" id="A0A562N3Z3"/>
<keyword evidence="3" id="KW-1185">Reference proteome</keyword>